<evidence type="ECO:0000256" key="5">
    <source>
        <dbReference type="ARBA" id="ARBA00022839"/>
    </source>
</evidence>
<dbReference type="InterPro" id="IPR051673">
    <property type="entry name" value="SSDNA_exonuclease_RecJ"/>
</dbReference>
<feature type="domain" description="Single-stranded-DNA-specific exonuclease RecJ C-terminal" evidence="8">
    <location>
        <begin position="563"/>
        <end position="755"/>
    </location>
</feature>
<dbReference type="PANTHER" id="PTHR30255:SF2">
    <property type="entry name" value="SINGLE-STRANDED-DNA-SPECIFIC EXONUCLEASE RECJ"/>
    <property type="match status" value="1"/>
</dbReference>
<dbReference type="InterPro" id="IPR003156">
    <property type="entry name" value="DHHA1_dom"/>
</dbReference>
<evidence type="ECO:0000259" key="9">
    <source>
        <dbReference type="Pfam" id="PF17768"/>
    </source>
</evidence>
<evidence type="ECO:0000256" key="1">
    <source>
        <dbReference type="ARBA" id="ARBA00005915"/>
    </source>
</evidence>
<dbReference type="EMBL" id="AYYH01000009">
    <property type="protein sequence ID" value="KRN10529.1"/>
    <property type="molecule type" value="Genomic_DNA"/>
</dbReference>
<dbReference type="Pfam" id="PF01368">
    <property type="entry name" value="DHH"/>
    <property type="match status" value="1"/>
</dbReference>
<dbReference type="Gene3D" id="3.90.1640.30">
    <property type="match status" value="1"/>
</dbReference>
<feature type="domain" description="DDH" evidence="6">
    <location>
        <begin position="71"/>
        <end position="215"/>
    </location>
</feature>
<dbReference type="InterPro" id="IPR038763">
    <property type="entry name" value="DHH_sf"/>
</dbReference>
<dbReference type="NCBIfam" id="TIGR00644">
    <property type="entry name" value="recJ"/>
    <property type="match status" value="1"/>
</dbReference>
<protein>
    <recommendedName>
        <fullName evidence="2">Single-stranded-DNA-specific exonuclease RecJ</fullName>
    </recommendedName>
</protein>
<evidence type="ECO:0000256" key="3">
    <source>
        <dbReference type="ARBA" id="ARBA00022722"/>
    </source>
</evidence>
<dbReference type="PANTHER" id="PTHR30255">
    <property type="entry name" value="SINGLE-STRANDED-DNA-SPECIFIC EXONUCLEASE RECJ"/>
    <property type="match status" value="1"/>
</dbReference>
<dbReference type="GO" id="GO:0006310">
    <property type="term" value="P:DNA recombination"/>
    <property type="evidence" value="ECO:0007669"/>
    <property type="project" value="InterPro"/>
</dbReference>
<gene>
    <name evidence="10" type="ORF">FD00_GL002486</name>
</gene>
<proteinExistence type="inferred from homology"/>
<organism evidence="10 11">
    <name type="scientific">Liquorilactobacillus mali KCTC 3596 = DSM 20444</name>
    <dbReference type="NCBI Taxonomy" id="1046596"/>
    <lineage>
        <taxon>Bacteria</taxon>
        <taxon>Bacillati</taxon>
        <taxon>Bacillota</taxon>
        <taxon>Bacilli</taxon>
        <taxon>Lactobacillales</taxon>
        <taxon>Lactobacillaceae</taxon>
        <taxon>Liquorilactobacillus</taxon>
    </lineage>
</organism>
<dbReference type="SUPFAM" id="SSF64182">
    <property type="entry name" value="DHH phosphoesterases"/>
    <property type="match status" value="1"/>
</dbReference>
<evidence type="ECO:0000313" key="11">
    <source>
        <dbReference type="Proteomes" id="UP000050898"/>
    </source>
</evidence>
<reference evidence="10 11" key="1">
    <citation type="journal article" date="2015" name="Genome Announc.">
        <title>Expanding the biotechnology potential of lactobacilli through comparative genomics of 213 strains and associated genera.</title>
        <authorList>
            <person name="Sun Z."/>
            <person name="Harris H.M."/>
            <person name="McCann A."/>
            <person name="Guo C."/>
            <person name="Argimon S."/>
            <person name="Zhang W."/>
            <person name="Yang X."/>
            <person name="Jeffery I.B."/>
            <person name="Cooney J.C."/>
            <person name="Kagawa T.F."/>
            <person name="Liu W."/>
            <person name="Song Y."/>
            <person name="Salvetti E."/>
            <person name="Wrobel A."/>
            <person name="Rasinkangas P."/>
            <person name="Parkhill J."/>
            <person name="Rea M.C."/>
            <person name="O'Sullivan O."/>
            <person name="Ritari J."/>
            <person name="Douillard F.P."/>
            <person name="Paul Ross R."/>
            <person name="Yang R."/>
            <person name="Briner A.E."/>
            <person name="Felis G.E."/>
            <person name="de Vos W.M."/>
            <person name="Barrangou R."/>
            <person name="Klaenhammer T.R."/>
            <person name="Caufield P.W."/>
            <person name="Cui Y."/>
            <person name="Zhang H."/>
            <person name="O'Toole P.W."/>
        </authorList>
    </citation>
    <scope>NUCLEOTIDE SEQUENCE [LARGE SCALE GENOMIC DNA]</scope>
    <source>
        <strain evidence="10 11">DSM 20444</strain>
    </source>
</reference>
<comment type="similarity">
    <text evidence="1">Belongs to the RecJ family.</text>
</comment>
<keyword evidence="3" id="KW-0540">Nuclease</keyword>
<evidence type="ECO:0000259" key="8">
    <source>
        <dbReference type="Pfam" id="PF10141"/>
    </source>
</evidence>
<keyword evidence="11" id="KW-1185">Reference proteome</keyword>
<evidence type="ECO:0000259" key="6">
    <source>
        <dbReference type="Pfam" id="PF01368"/>
    </source>
</evidence>
<dbReference type="GO" id="GO:0003676">
    <property type="term" value="F:nucleic acid binding"/>
    <property type="evidence" value="ECO:0007669"/>
    <property type="project" value="InterPro"/>
</dbReference>
<dbReference type="GO" id="GO:0008409">
    <property type="term" value="F:5'-3' exonuclease activity"/>
    <property type="evidence" value="ECO:0007669"/>
    <property type="project" value="InterPro"/>
</dbReference>
<evidence type="ECO:0000256" key="2">
    <source>
        <dbReference type="ARBA" id="ARBA00019841"/>
    </source>
</evidence>
<name>A0A0R2E2K0_9LACO</name>
<dbReference type="Pfam" id="PF02272">
    <property type="entry name" value="DHHA1"/>
    <property type="match status" value="1"/>
</dbReference>
<feature type="domain" description="DHHA1" evidence="7">
    <location>
        <begin position="336"/>
        <end position="425"/>
    </location>
</feature>
<dbReference type="InterPro" id="IPR004610">
    <property type="entry name" value="RecJ"/>
</dbReference>
<comment type="caution">
    <text evidence="10">The sequence shown here is derived from an EMBL/GenBank/DDBJ whole genome shotgun (WGS) entry which is preliminary data.</text>
</comment>
<dbReference type="InterPro" id="IPR001667">
    <property type="entry name" value="DDH_dom"/>
</dbReference>
<accession>A0A0R2E2K0</accession>
<dbReference type="InterPro" id="IPR041122">
    <property type="entry name" value="RecJ_OB"/>
</dbReference>
<dbReference type="AlphaFoldDB" id="A0A0R2E2K0"/>
<evidence type="ECO:0000256" key="4">
    <source>
        <dbReference type="ARBA" id="ARBA00022801"/>
    </source>
</evidence>
<dbReference type="InterPro" id="IPR018779">
    <property type="entry name" value="RecJ_C"/>
</dbReference>
<evidence type="ECO:0000313" key="10">
    <source>
        <dbReference type="EMBL" id="KRN10529.1"/>
    </source>
</evidence>
<dbReference type="Pfam" id="PF17768">
    <property type="entry name" value="RecJ_OB"/>
    <property type="match status" value="1"/>
</dbReference>
<dbReference type="Gene3D" id="3.10.310.30">
    <property type="match status" value="1"/>
</dbReference>
<evidence type="ECO:0000259" key="7">
    <source>
        <dbReference type="Pfam" id="PF02272"/>
    </source>
</evidence>
<sequence>MSLGEKELKLQKQMGISKLLAQLLLKRGISTPEAAAEFLNPNENSIYDPYLLHDMDKAVERIQAAVMDNQKITIYGDYDADGLTSTAVLYEALEQIGANVGYYIPDRFTDGYGPNMEVYKKLVDDGTELIVTVDNGVGGYDEVAYAQSHGVDVVITDHHELPDKLPEAVAIVHPRHPDKKYPWPNLAGVGVAFKVASALLEDIPQELLDLVAIGTVADLMPLLDENRALVKFGIMALRNTQRPGLLALLANAKINIDDINEETIGFALAPRLNSLGRIQNGSTGVELLTTLDEDKAKQIANKVESLNTERKELVATISKQAFKKLAEDETEHLVNVVAGKDWHEGVLGIVASHLVEETGKPSLVLSITDDGNIAKGSGRSVEAFQLFDAINGHRDLLTSFGGHHMACGLSLEESKIGELQAVLDNEAIKQQLDLTKKAQLEIEQTIEADEVSLDLIEELKRLAPFGVDNPKPIFSFTNYNVQSSLLMGQEKNHFKMSIRGKRAPIDVIAFSIGTHGQQLVDNAENIEFVGELATNVWKGQTKIQIMIKDFCLNAVEIPRIRINDLRSSKLTASLLRTDGEFFFFNSTVYSKLAGYFKRDAKIIVGLEKLPERGKVDNLVVVDCPPNLESFGTLLNRIEFEEITTILYPYKPVFLTGMPTKEEFGKVYRFAISHKNVDLKKDLNKLADYLKIKKDLLIFTLQVFFEVGFVKIDNGLMAGSSSRKRINLKDAPSYRARQRLLEAENVLLTSKTAEFEKTISQFITV</sequence>
<keyword evidence="4" id="KW-0378">Hydrolase</keyword>
<keyword evidence="5 10" id="KW-0269">Exonuclease</keyword>
<dbReference type="GO" id="GO:0006281">
    <property type="term" value="P:DNA repair"/>
    <property type="evidence" value="ECO:0007669"/>
    <property type="project" value="InterPro"/>
</dbReference>
<dbReference type="PATRIC" id="fig|1046596.6.peg.2614"/>
<feature type="domain" description="RecJ OB" evidence="9">
    <location>
        <begin position="444"/>
        <end position="549"/>
    </location>
</feature>
<dbReference type="Proteomes" id="UP000050898">
    <property type="component" value="Unassembled WGS sequence"/>
</dbReference>
<dbReference type="Pfam" id="PF10141">
    <property type="entry name" value="ssDNA-exonuc_C"/>
    <property type="match status" value="1"/>
</dbReference>